<protein>
    <submittedName>
        <fullName evidence="2">Uncharacterized protein</fullName>
    </submittedName>
</protein>
<dbReference type="OrthoDB" id="2018364at2759"/>
<organism evidence="2 3">
    <name type="scientific">Raphidocelis subcapitata</name>
    <dbReference type="NCBI Taxonomy" id="307507"/>
    <lineage>
        <taxon>Eukaryota</taxon>
        <taxon>Viridiplantae</taxon>
        <taxon>Chlorophyta</taxon>
        <taxon>core chlorophytes</taxon>
        <taxon>Chlorophyceae</taxon>
        <taxon>CS clade</taxon>
        <taxon>Sphaeropleales</taxon>
        <taxon>Selenastraceae</taxon>
        <taxon>Raphidocelis</taxon>
    </lineage>
</organism>
<feature type="region of interest" description="Disordered" evidence="1">
    <location>
        <begin position="1"/>
        <end position="29"/>
    </location>
</feature>
<gene>
    <name evidence="2" type="ORF">Rsub_00753</name>
</gene>
<evidence type="ECO:0000313" key="3">
    <source>
        <dbReference type="Proteomes" id="UP000247498"/>
    </source>
</evidence>
<dbReference type="EMBL" id="BDRX01000003">
    <property type="protein sequence ID" value="GBF88041.1"/>
    <property type="molecule type" value="Genomic_DNA"/>
</dbReference>
<dbReference type="AlphaFoldDB" id="A0A2V0NL00"/>
<evidence type="ECO:0000313" key="2">
    <source>
        <dbReference type="EMBL" id="GBF88041.1"/>
    </source>
</evidence>
<name>A0A2V0NL00_9CHLO</name>
<keyword evidence="3" id="KW-1185">Reference proteome</keyword>
<reference evidence="2 3" key="1">
    <citation type="journal article" date="2018" name="Sci. Rep.">
        <title>Raphidocelis subcapitata (=Pseudokirchneriella subcapitata) provides an insight into genome evolution and environmental adaptations in the Sphaeropleales.</title>
        <authorList>
            <person name="Suzuki S."/>
            <person name="Yamaguchi H."/>
            <person name="Nakajima N."/>
            <person name="Kawachi M."/>
        </authorList>
    </citation>
    <scope>NUCLEOTIDE SEQUENCE [LARGE SCALE GENOMIC DNA]</scope>
    <source>
        <strain evidence="2 3">NIES-35</strain>
    </source>
</reference>
<accession>A0A2V0NL00</accession>
<proteinExistence type="predicted"/>
<sequence>MAALCAGRRPCAGAVSPAGRRAPPTPLRPLPARRARLIVASLFRSGPEPANQGSTPLSLFHPFRNLPPVGSTMHASEEFCDPEEHICKTPSHTYEAACACCSGTGWSRGRAGRGGRGGRLGVCLACHGIGYVRHTTARFCPDSTQHLTLARDAPPPARRPLFAPRRRAAATGAPPAAPPPPPPPTQPRKQQQPGTGAAPKAAPRQQAAPTPRPQPQPQAAPAAGPRLRVAGP</sequence>
<feature type="compositionally biased region" description="Low complexity" evidence="1">
    <location>
        <begin position="187"/>
        <end position="209"/>
    </location>
</feature>
<dbReference type="Proteomes" id="UP000247498">
    <property type="component" value="Unassembled WGS sequence"/>
</dbReference>
<dbReference type="InParanoid" id="A0A2V0NL00"/>
<evidence type="ECO:0000256" key="1">
    <source>
        <dbReference type="SAM" id="MobiDB-lite"/>
    </source>
</evidence>
<comment type="caution">
    <text evidence="2">The sequence shown here is derived from an EMBL/GenBank/DDBJ whole genome shotgun (WGS) entry which is preliminary data.</text>
</comment>
<feature type="compositionally biased region" description="Pro residues" evidence="1">
    <location>
        <begin position="175"/>
        <end position="186"/>
    </location>
</feature>
<feature type="region of interest" description="Disordered" evidence="1">
    <location>
        <begin position="167"/>
        <end position="232"/>
    </location>
</feature>